<evidence type="ECO:0000256" key="3">
    <source>
        <dbReference type="ARBA" id="ARBA00022989"/>
    </source>
</evidence>
<evidence type="ECO:0000256" key="1">
    <source>
        <dbReference type="ARBA" id="ARBA00004651"/>
    </source>
</evidence>
<accession>A0ABD5UTU2</accession>
<dbReference type="AlphaFoldDB" id="A0ABD5UTU2"/>
<evidence type="ECO:0000313" key="7">
    <source>
        <dbReference type="EMBL" id="MFC6892974.1"/>
    </source>
</evidence>
<evidence type="ECO:0000256" key="6">
    <source>
        <dbReference type="SAM" id="Phobius"/>
    </source>
</evidence>
<dbReference type="Proteomes" id="UP001596296">
    <property type="component" value="Unassembled WGS sequence"/>
</dbReference>
<keyword evidence="4 6" id="KW-0472">Membrane</keyword>
<evidence type="ECO:0000256" key="4">
    <source>
        <dbReference type="ARBA" id="ARBA00023136"/>
    </source>
</evidence>
<name>A0ABD5UTU2_9EURY</name>
<dbReference type="GO" id="GO:0005886">
    <property type="term" value="C:plasma membrane"/>
    <property type="evidence" value="ECO:0007669"/>
    <property type="project" value="UniProtKB-SubCell"/>
</dbReference>
<feature type="transmembrane region" description="Helical" evidence="6">
    <location>
        <begin position="123"/>
        <end position="141"/>
    </location>
</feature>
<evidence type="ECO:0000256" key="5">
    <source>
        <dbReference type="SAM" id="MobiDB-lite"/>
    </source>
</evidence>
<dbReference type="InterPro" id="IPR050475">
    <property type="entry name" value="Prenyltransferase_related"/>
</dbReference>
<keyword evidence="3 6" id="KW-1133">Transmembrane helix</keyword>
<sequence length="321" mass="33345">MSDDGAEDGGGAEDGDGVGSVDLDGGGANGPRDGDRIRYLLVLSRPRFWLYLAGPVVVGVAYGADALYDLFAPGALVLFGYFLLPANVLLYGINDAFDADLDAHNPKKADSDSREARWRGDRLATAAIAVAAGLGVVTFAASPPAAWPYLIGFFALAVGYSAPPFRFKTTPFLDSLSNGLYLLPGAAAYVTVAGAHPPWAAIAGAWTWTMAMHTFSAIPDIGPDREAGIETTATFLGESRAYAYCGACWLLAAGAFGLVDGRLGALLCVYPAFVAVVAGTAVSVERAYWWFPALNTAVGTALTIGGLWRIAPLAEVIAGVA</sequence>
<feature type="region of interest" description="Disordered" evidence="5">
    <location>
        <begin position="1"/>
        <end position="29"/>
    </location>
</feature>
<dbReference type="Gene3D" id="1.20.120.1780">
    <property type="entry name" value="UbiA prenyltransferase"/>
    <property type="match status" value="1"/>
</dbReference>
<feature type="transmembrane region" description="Helical" evidence="6">
    <location>
        <begin position="70"/>
        <end position="91"/>
    </location>
</feature>
<evidence type="ECO:0000313" key="8">
    <source>
        <dbReference type="Proteomes" id="UP001596296"/>
    </source>
</evidence>
<gene>
    <name evidence="7" type="ORF">ACFQE9_10205</name>
</gene>
<feature type="transmembrane region" description="Helical" evidence="6">
    <location>
        <begin position="147"/>
        <end position="167"/>
    </location>
</feature>
<feature type="transmembrane region" description="Helical" evidence="6">
    <location>
        <begin position="241"/>
        <end position="259"/>
    </location>
</feature>
<dbReference type="Pfam" id="PF01040">
    <property type="entry name" value="UbiA"/>
    <property type="match status" value="1"/>
</dbReference>
<feature type="transmembrane region" description="Helical" evidence="6">
    <location>
        <begin position="288"/>
        <end position="308"/>
    </location>
</feature>
<dbReference type="CDD" id="cd13966">
    <property type="entry name" value="PT_UbiA_4"/>
    <property type="match status" value="1"/>
</dbReference>
<reference evidence="7 8" key="1">
    <citation type="journal article" date="2019" name="Int. J. Syst. Evol. Microbiol.">
        <title>The Global Catalogue of Microorganisms (GCM) 10K type strain sequencing project: providing services to taxonomists for standard genome sequencing and annotation.</title>
        <authorList>
            <consortium name="The Broad Institute Genomics Platform"/>
            <consortium name="The Broad Institute Genome Sequencing Center for Infectious Disease"/>
            <person name="Wu L."/>
            <person name="Ma J."/>
        </authorList>
    </citation>
    <scope>NUCLEOTIDE SEQUENCE [LARGE SCALE GENOMIC DNA]</scope>
    <source>
        <strain evidence="7 8">SKJ47</strain>
    </source>
</reference>
<feature type="transmembrane region" description="Helical" evidence="6">
    <location>
        <begin position="179"/>
        <end position="202"/>
    </location>
</feature>
<proteinExistence type="predicted"/>
<comment type="caution">
    <text evidence="7">The sequence shown here is derived from an EMBL/GenBank/DDBJ whole genome shotgun (WGS) entry which is preliminary data.</text>
</comment>
<feature type="transmembrane region" description="Helical" evidence="6">
    <location>
        <begin position="48"/>
        <end position="64"/>
    </location>
</feature>
<dbReference type="InterPro" id="IPR000537">
    <property type="entry name" value="UbiA_prenyltransferase"/>
</dbReference>
<dbReference type="RefSeq" id="WP_379744075.1">
    <property type="nucleotide sequence ID" value="NZ_JBHSVN010000001.1"/>
</dbReference>
<evidence type="ECO:0000256" key="2">
    <source>
        <dbReference type="ARBA" id="ARBA00022692"/>
    </source>
</evidence>
<keyword evidence="2 6" id="KW-0812">Transmembrane</keyword>
<comment type="subcellular location">
    <subcellularLocation>
        <location evidence="1">Cell membrane</location>
        <topology evidence="1">Multi-pass membrane protein</topology>
    </subcellularLocation>
</comment>
<keyword evidence="8" id="KW-1185">Reference proteome</keyword>
<feature type="transmembrane region" description="Helical" evidence="6">
    <location>
        <begin position="264"/>
        <end position="282"/>
    </location>
</feature>
<organism evidence="7 8">
    <name type="scientific">Halopenitus salinus</name>
    <dbReference type="NCBI Taxonomy" id="1198295"/>
    <lineage>
        <taxon>Archaea</taxon>
        <taxon>Methanobacteriati</taxon>
        <taxon>Methanobacteriota</taxon>
        <taxon>Stenosarchaea group</taxon>
        <taxon>Halobacteria</taxon>
        <taxon>Halobacteriales</taxon>
        <taxon>Haloferacaceae</taxon>
        <taxon>Halopenitus</taxon>
    </lineage>
</organism>
<dbReference type="NCBIfam" id="NF009516">
    <property type="entry name" value="PRK12875.1"/>
    <property type="match status" value="1"/>
</dbReference>
<dbReference type="EMBL" id="JBHSXL010000009">
    <property type="protein sequence ID" value="MFC6892974.1"/>
    <property type="molecule type" value="Genomic_DNA"/>
</dbReference>
<protein>
    <submittedName>
        <fullName evidence="7">Prenyltransferase</fullName>
    </submittedName>
</protein>
<dbReference type="PANTHER" id="PTHR42723">
    <property type="entry name" value="CHLOROPHYLL SYNTHASE"/>
    <property type="match status" value="1"/>
</dbReference>
<dbReference type="PANTHER" id="PTHR42723:SF1">
    <property type="entry name" value="CHLOROPHYLL SYNTHASE, CHLOROPLASTIC"/>
    <property type="match status" value="1"/>
</dbReference>
<feature type="compositionally biased region" description="Acidic residues" evidence="5">
    <location>
        <begin position="1"/>
        <end position="16"/>
    </location>
</feature>